<keyword evidence="1" id="KW-0812">Transmembrane</keyword>
<dbReference type="Proteomes" id="UP000474640">
    <property type="component" value="Unassembled WGS sequence"/>
</dbReference>
<feature type="transmembrane region" description="Helical" evidence="1">
    <location>
        <begin position="114"/>
        <end position="134"/>
    </location>
</feature>
<proteinExistence type="predicted"/>
<evidence type="ECO:0000313" key="3">
    <source>
        <dbReference type="Proteomes" id="UP000474640"/>
    </source>
</evidence>
<keyword evidence="1" id="KW-0472">Membrane</keyword>
<protein>
    <submittedName>
        <fullName evidence="2">Uncharacterized protein</fullName>
    </submittedName>
</protein>
<evidence type="ECO:0000313" key="2">
    <source>
        <dbReference type="EMBL" id="KAF3281151.1"/>
    </source>
</evidence>
<comment type="caution">
    <text evidence="2">The sequence shown here is derived from an EMBL/GenBank/DDBJ whole genome shotgun (WGS) entry which is preliminary data.</text>
</comment>
<sequence>MSAMTMEAELKRIRELYDPRRDSTDIFAKQYMIPTHNNDYEDIIVDPSGVYGNMSNTVPPYSLETPVEPTELYTNPTSRQFGYGHAIQYSEEERMLHFDPSYRPHRRLIRTGQAATIIFGIVFVLSSVAFSITIVGKPYISYPAKIIQTVLVAIGVVMYLLRALVNWRVREALGRVLGKGSSWGCEKHVQCSEQRYRLYGDRRLEIAFGSLVIFMFREAVFLTDAILLAIQSVAEDLGGQLKAEIQQQHTISIQQ</sequence>
<accession>A0A7C8RI84</accession>
<feature type="transmembrane region" description="Helical" evidence="1">
    <location>
        <begin position="146"/>
        <end position="165"/>
    </location>
</feature>
<dbReference type="AlphaFoldDB" id="A0A7C8RI84"/>
<reference evidence="2 3" key="1">
    <citation type="submission" date="2020-01" db="EMBL/GenBank/DDBJ databases">
        <authorList>
            <person name="Palmer J.M."/>
        </authorList>
    </citation>
    <scope>NUCLEOTIDE SEQUENCE [LARGE SCALE GENOMIC DNA]</scope>
    <source>
        <strain evidence="2 3">TWF970</strain>
    </source>
</reference>
<gene>
    <name evidence="2" type="ORF">TWF970_002318</name>
</gene>
<keyword evidence="1" id="KW-1133">Transmembrane helix</keyword>
<evidence type="ECO:0000256" key="1">
    <source>
        <dbReference type="SAM" id="Phobius"/>
    </source>
</evidence>
<dbReference type="EMBL" id="JAABOJ010000016">
    <property type="protein sequence ID" value="KAF3281151.1"/>
    <property type="molecule type" value="Genomic_DNA"/>
</dbReference>
<organism evidence="2 3">
    <name type="scientific">Orbilia oligospora</name>
    <name type="common">Nematode-trapping fungus</name>
    <name type="synonym">Arthrobotrys oligospora</name>
    <dbReference type="NCBI Taxonomy" id="2813651"/>
    <lineage>
        <taxon>Eukaryota</taxon>
        <taxon>Fungi</taxon>
        <taxon>Dikarya</taxon>
        <taxon>Ascomycota</taxon>
        <taxon>Pezizomycotina</taxon>
        <taxon>Orbiliomycetes</taxon>
        <taxon>Orbiliales</taxon>
        <taxon>Orbiliaceae</taxon>
        <taxon>Orbilia</taxon>
    </lineage>
</organism>
<dbReference type="OrthoDB" id="5299506at2759"/>
<name>A0A7C8RI84_ORBOL</name>